<dbReference type="InterPro" id="IPR027005">
    <property type="entry name" value="PMT-like"/>
</dbReference>
<evidence type="ECO:0000313" key="18">
    <source>
        <dbReference type="Proteomes" id="UP000799118"/>
    </source>
</evidence>
<dbReference type="SMART" id="SM00472">
    <property type="entry name" value="MIR"/>
    <property type="match status" value="3"/>
</dbReference>
<evidence type="ECO:0000256" key="5">
    <source>
        <dbReference type="ARBA" id="ARBA00022676"/>
    </source>
</evidence>
<evidence type="ECO:0000256" key="6">
    <source>
        <dbReference type="ARBA" id="ARBA00022679"/>
    </source>
</evidence>
<evidence type="ECO:0000256" key="14">
    <source>
        <dbReference type="RuleBase" id="RU367007"/>
    </source>
</evidence>
<keyword evidence="7 14" id="KW-0812">Transmembrane</keyword>
<evidence type="ECO:0000256" key="1">
    <source>
        <dbReference type="ARBA" id="ARBA00004477"/>
    </source>
</evidence>
<dbReference type="EMBL" id="ML769384">
    <property type="protein sequence ID" value="KAE9410919.1"/>
    <property type="molecule type" value="Genomic_DNA"/>
</dbReference>
<dbReference type="OrthoDB" id="292747at2759"/>
<evidence type="ECO:0000259" key="16">
    <source>
        <dbReference type="PROSITE" id="PS50919"/>
    </source>
</evidence>
<feature type="domain" description="MIR" evidence="16">
    <location>
        <begin position="502"/>
        <end position="563"/>
    </location>
</feature>
<feature type="transmembrane region" description="Helical" evidence="14">
    <location>
        <begin position="799"/>
        <end position="816"/>
    </location>
</feature>
<feature type="transmembrane region" description="Helical" evidence="14">
    <location>
        <begin position="176"/>
        <end position="194"/>
    </location>
</feature>
<evidence type="ECO:0000256" key="9">
    <source>
        <dbReference type="ARBA" id="ARBA00022824"/>
    </source>
</evidence>
<evidence type="ECO:0000256" key="15">
    <source>
        <dbReference type="SAM" id="MobiDB-lite"/>
    </source>
</evidence>
<name>A0A6A4IKE0_9AGAR</name>
<dbReference type="InterPro" id="IPR003342">
    <property type="entry name" value="ArnT-like_N"/>
</dbReference>
<evidence type="ECO:0000256" key="4">
    <source>
        <dbReference type="ARBA" id="ARBA00012839"/>
    </source>
</evidence>
<keyword evidence="18" id="KW-1185">Reference proteome</keyword>
<dbReference type="Pfam" id="PF02366">
    <property type="entry name" value="PMT"/>
    <property type="match status" value="1"/>
</dbReference>
<evidence type="ECO:0000256" key="13">
    <source>
        <dbReference type="ARBA" id="ARBA00045102"/>
    </source>
</evidence>
<dbReference type="PANTHER" id="PTHR10050">
    <property type="entry name" value="DOLICHYL-PHOSPHATE-MANNOSE--PROTEIN MANNOSYLTRANSFERASE"/>
    <property type="match status" value="1"/>
</dbReference>
<evidence type="ECO:0000256" key="10">
    <source>
        <dbReference type="ARBA" id="ARBA00022989"/>
    </source>
</evidence>
<dbReference type="FunFam" id="2.80.10.50:FF:000012">
    <property type="entry name" value="Protein O-mannosyl-transferase 1"/>
    <property type="match status" value="1"/>
</dbReference>
<reference evidence="17" key="1">
    <citation type="journal article" date="2019" name="Environ. Microbiol.">
        <title>Fungal ecological strategies reflected in gene transcription - a case study of two litter decomposers.</title>
        <authorList>
            <person name="Barbi F."/>
            <person name="Kohler A."/>
            <person name="Barry K."/>
            <person name="Baskaran P."/>
            <person name="Daum C."/>
            <person name="Fauchery L."/>
            <person name="Ihrmark K."/>
            <person name="Kuo A."/>
            <person name="LaButti K."/>
            <person name="Lipzen A."/>
            <person name="Morin E."/>
            <person name="Grigoriev I.V."/>
            <person name="Henrissat B."/>
            <person name="Lindahl B."/>
            <person name="Martin F."/>
        </authorList>
    </citation>
    <scope>NUCLEOTIDE SEQUENCE</scope>
    <source>
        <strain evidence="17">JB14</strain>
    </source>
</reference>
<sequence length="826" mass="93123">MNPAGRTVAVDFVEDEFEDIGYPDTLPTYSSHMDDSAAARRRAGKGRTEAEEKVWFDEEEEYKAPLIRSAASGGRPVQPPLPPPTTLREFISQNWDAVPPLVYTLLACWTRFHRIGLSPTVVWDEAHFENSTLMFIRHWGKCSVGLAGLLSGYNGGFEFKSGVDYPPEVPYVAMRVMLATFGVGMVPLGWFTALELGMTHWAAHLVALMVLFDVGWLCISRFILLDSMLLFFTFLTVFCLSKFHNQQSQSFSFDCVKMVGLFVTALVGFYTLEDLWDKFGDLRLTVKDQAKHWGARVLCLIVIPLLVFMTTFKIHFMILNHSGPGDAQMSSLFQANLEGNDFHKNPLEIAIGSRVTIKNMAFGGGLLHSHVQTYPLGSNQQQVTCYHYKDENNEFWFWPSWSQRDTVWDPRYGSHDPKDEPVRFLKHGDVVRLVHVPTTRNIHSHPVPGPITKGNWEVSGYGNATIGDHQDHWVVEVLGDVVRGDINRHLDPKSPSTTVDSRARIHALTTRLRFRHQLLGCYLSATRTSLPQWGFKQIEVTCAKEDEAAGKQAEGSIWNVESHWNERLPPAERSLSRSPFLMDFIHLNIAMMASNNALVPDPDKEDLLASKPWEWPLLTVGLRMCGWGDQQIKYYLLGNPIIWWGSTISLMVAAFVGLGLLIRRARYGGGKGGRKPAHGSGNGLDSTKNGAAIKPGDGLTQREWAQFWHVARIAGGGWALHYLPFLIMGRVTYLHHYLPTLYFAVLMFAHILDYFVFQVNSTPSSAVYPTSTPSLSNATSIPKMMRTLRALPLMTRIKLYVFIVVSSAIVVTFWWFRSVHGEYKVL</sequence>
<dbReference type="AlphaFoldDB" id="A0A6A4IKE0"/>
<comment type="catalytic activity">
    <reaction evidence="13 14">
        <text>a di-trans,poly-cis-dolichyl beta-D-mannosyl phosphate + L-seryl-[protein] = 3-O-(alpha-D-mannosyl)-L-seryl-[protein] + a di-trans,poly-cis-dolichyl phosphate + H(+)</text>
        <dbReference type="Rhea" id="RHEA:17377"/>
        <dbReference type="Rhea" id="RHEA-COMP:9863"/>
        <dbReference type="Rhea" id="RHEA-COMP:13546"/>
        <dbReference type="Rhea" id="RHEA-COMP:19498"/>
        <dbReference type="Rhea" id="RHEA-COMP:19501"/>
        <dbReference type="ChEBI" id="CHEBI:15378"/>
        <dbReference type="ChEBI" id="CHEBI:29999"/>
        <dbReference type="ChEBI" id="CHEBI:57683"/>
        <dbReference type="ChEBI" id="CHEBI:58211"/>
        <dbReference type="ChEBI" id="CHEBI:137321"/>
        <dbReference type="EC" id="2.4.1.109"/>
    </reaction>
</comment>
<keyword evidence="6 14" id="KW-0808">Transferase</keyword>
<keyword evidence="5 14" id="KW-0328">Glycosyltransferase</keyword>
<feature type="domain" description="MIR" evidence="16">
    <location>
        <begin position="346"/>
        <end position="401"/>
    </location>
</feature>
<feature type="transmembrane region" description="Helical" evidence="14">
    <location>
        <begin position="292"/>
        <end position="312"/>
    </location>
</feature>
<proteinExistence type="inferred from homology"/>
<comment type="catalytic activity">
    <reaction evidence="12 14">
        <text>a di-trans,poly-cis-dolichyl beta-D-mannosyl phosphate + L-threonyl-[protein] = 3-O-(alpha-D-mannosyl)-L-threonyl-[protein] + a di-trans,poly-cis-dolichyl phosphate + H(+)</text>
        <dbReference type="Rhea" id="RHEA:53396"/>
        <dbReference type="Rhea" id="RHEA-COMP:11060"/>
        <dbReference type="Rhea" id="RHEA-COMP:13547"/>
        <dbReference type="Rhea" id="RHEA-COMP:19498"/>
        <dbReference type="Rhea" id="RHEA-COMP:19501"/>
        <dbReference type="ChEBI" id="CHEBI:15378"/>
        <dbReference type="ChEBI" id="CHEBI:30013"/>
        <dbReference type="ChEBI" id="CHEBI:57683"/>
        <dbReference type="ChEBI" id="CHEBI:58211"/>
        <dbReference type="ChEBI" id="CHEBI:137323"/>
        <dbReference type="EC" id="2.4.1.109"/>
    </reaction>
</comment>
<evidence type="ECO:0000256" key="8">
    <source>
        <dbReference type="ARBA" id="ARBA00022737"/>
    </source>
</evidence>
<dbReference type="PANTHER" id="PTHR10050:SF46">
    <property type="entry name" value="PROTEIN O-MANNOSYL-TRANSFERASE 2"/>
    <property type="match status" value="1"/>
</dbReference>
<feature type="transmembrane region" description="Helical" evidence="14">
    <location>
        <begin position="737"/>
        <end position="757"/>
    </location>
</feature>
<keyword evidence="10 14" id="KW-1133">Transmembrane helix</keyword>
<dbReference type="InterPro" id="IPR036300">
    <property type="entry name" value="MIR_dom_sf"/>
</dbReference>
<gene>
    <name evidence="17" type="ORF">BT96DRAFT_1011632</name>
</gene>
<keyword evidence="9 14" id="KW-0256">Endoplasmic reticulum</keyword>
<dbReference type="Proteomes" id="UP000799118">
    <property type="component" value="Unassembled WGS sequence"/>
</dbReference>
<feature type="domain" description="MIR" evidence="16">
    <location>
        <begin position="422"/>
        <end position="478"/>
    </location>
</feature>
<evidence type="ECO:0000313" key="17">
    <source>
        <dbReference type="EMBL" id="KAE9410919.1"/>
    </source>
</evidence>
<comment type="subcellular location">
    <subcellularLocation>
        <location evidence="1 14">Endoplasmic reticulum membrane</location>
        <topology evidence="1 14">Multi-pass membrane protein</topology>
    </subcellularLocation>
</comment>
<protein>
    <recommendedName>
        <fullName evidence="4 14">Dolichyl-phosphate-mannose--protein mannosyltransferase</fullName>
        <ecNumber evidence="4 14">2.4.1.109</ecNumber>
    </recommendedName>
</protein>
<evidence type="ECO:0000256" key="11">
    <source>
        <dbReference type="ARBA" id="ARBA00023136"/>
    </source>
</evidence>
<feature type="transmembrane region" description="Helical" evidence="14">
    <location>
        <begin position="251"/>
        <end position="272"/>
    </location>
</feature>
<comment type="function">
    <text evidence="14">Transfers mannose from Dol-P-mannose to Ser or Thr residues on proteins.</text>
</comment>
<dbReference type="Pfam" id="PF02815">
    <property type="entry name" value="MIR"/>
    <property type="match status" value="1"/>
</dbReference>
<keyword evidence="8" id="KW-0677">Repeat</keyword>
<dbReference type="UniPathway" id="UPA00378"/>
<feature type="transmembrane region" description="Helical" evidence="14">
    <location>
        <begin position="641"/>
        <end position="662"/>
    </location>
</feature>
<dbReference type="EC" id="2.4.1.109" evidence="4 14"/>
<dbReference type="InterPro" id="IPR032421">
    <property type="entry name" value="PMT_4TMC"/>
</dbReference>
<dbReference type="Pfam" id="PF16192">
    <property type="entry name" value="PMT_4TMC"/>
    <property type="match status" value="1"/>
</dbReference>
<dbReference type="InterPro" id="IPR016093">
    <property type="entry name" value="MIR_motif"/>
</dbReference>
<dbReference type="PROSITE" id="PS50919">
    <property type="entry name" value="MIR"/>
    <property type="match status" value="3"/>
</dbReference>
<evidence type="ECO:0000256" key="12">
    <source>
        <dbReference type="ARBA" id="ARBA00045085"/>
    </source>
</evidence>
<evidence type="ECO:0000256" key="2">
    <source>
        <dbReference type="ARBA" id="ARBA00004922"/>
    </source>
</evidence>
<evidence type="ECO:0000256" key="7">
    <source>
        <dbReference type="ARBA" id="ARBA00022692"/>
    </source>
</evidence>
<dbReference type="GO" id="GO:0004169">
    <property type="term" value="F:dolichyl-phosphate-mannose-protein mannosyltransferase activity"/>
    <property type="evidence" value="ECO:0007669"/>
    <property type="project" value="UniProtKB-UniRule"/>
</dbReference>
<dbReference type="Gene3D" id="2.80.10.50">
    <property type="match status" value="1"/>
</dbReference>
<comment type="pathway">
    <text evidence="2 14">Protein modification; protein glycosylation.</text>
</comment>
<organism evidence="17 18">
    <name type="scientific">Gymnopus androsaceus JB14</name>
    <dbReference type="NCBI Taxonomy" id="1447944"/>
    <lineage>
        <taxon>Eukaryota</taxon>
        <taxon>Fungi</taxon>
        <taxon>Dikarya</taxon>
        <taxon>Basidiomycota</taxon>
        <taxon>Agaricomycotina</taxon>
        <taxon>Agaricomycetes</taxon>
        <taxon>Agaricomycetidae</taxon>
        <taxon>Agaricales</taxon>
        <taxon>Marasmiineae</taxon>
        <taxon>Omphalotaceae</taxon>
        <taxon>Gymnopus</taxon>
    </lineage>
</organism>
<evidence type="ECO:0000256" key="3">
    <source>
        <dbReference type="ARBA" id="ARBA00007222"/>
    </source>
</evidence>
<comment type="similarity">
    <text evidence="3 14">Belongs to the glycosyltransferase 39 family.</text>
</comment>
<keyword evidence="11 14" id="KW-0472">Membrane</keyword>
<feature type="transmembrane region" description="Helical" evidence="14">
    <location>
        <begin position="710"/>
        <end position="731"/>
    </location>
</feature>
<dbReference type="SUPFAM" id="SSF82109">
    <property type="entry name" value="MIR domain"/>
    <property type="match status" value="1"/>
</dbReference>
<dbReference type="GO" id="GO:0005789">
    <property type="term" value="C:endoplasmic reticulum membrane"/>
    <property type="evidence" value="ECO:0007669"/>
    <property type="project" value="UniProtKB-SubCell"/>
</dbReference>
<feature type="region of interest" description="Disordered" evidence="15">
    <location>
        <begin position="24"/>
        <end position="50"/>
    </location>
</feature>
<accession>A0A6A4IKE0</accession>